<accession>A0A927Q398</accession>
<evidence type="ECO:0000313" key="4">
    <source>
        <dbReference type="Proteomes" id="UP000616839"/>
    </source>
</evidence>
<keyword evidence="2" id="KW-0812">Transmembrane</keyword>
<keyword evidence="2" id="KW-0472">Membrane</keyword>
<evidence type="ECO:0000313" key="3">
    <source>
        <dbReference type="EMBL" id="MBD8870391.1"/>
    </source>
</evidence>
<gene>
    <name evidence="3" type="ORF">IE331_12210</name>
</gene>
<evidence type="ECO:0000256" key="1">
    <source>
        <dbReference type="SAM" id="MobiDB-lite"/>
    </source>
</evidence>
<proteinExistence type="predicted"/>
<keyword evidence="4" id="KW-1185">Reference proteome</keyword>
<organism evidence="3 4">
    <name type="scientific">Nocardioides donggukensis</name>
    <dbReference type="NCBI Taxonomy" id="2774019"/>
    <lineage>
        <taxon>Bacteria</taxon>
        <taxon>Bacillati</taxon>
        <taxon>Actinomycetota</taxon>
        <taxon>Actinomycetes</taxon>
        <taxon>Propionibacteriales</taxon>
        <taxon>Nocardioidaceae</taxon>
        <taxon>Nocardioides</taxon>
    </lineage>
</organism>
<dbReference type="EMBL" id="JACYXZ010000003">
    <property type="protein sequence ID" value="MBD8870391.1"/>
    <property type="molecule type" value="Genomic_DNA"/>
</dbReference>
<feature type="transmembrane region" description="Helical" evidence="2">
    <location>
        <begin position="24"/>
        <end position="46"/>
    </location>
</feature>
<dbReference type="AlphaFoldDB" id="A0A927Q398"/>
<evidence type="ECO:0000256" key="2">
    <source>
        <dbReference type="SAM" id="Phobius"/>
    </source>
</evidence>
<feature type="compositionally biased region" description="Basic and acidic residues" evidence="1">
    <location>
        <begin position="1"/>
        <end position="14"/>
    </location>
</feature>
<dbReference type="Proteomes" id="UP000616839">
    <property type="component" value="Unassembled WGS sequence"/>
</dbReference>
<reference evidence="3" key="1">
    <citation type="submission" date="2020-09" db="EMBL/GenBank/DDBJ databases">
        <title>Nocardioides sp. strain MJB4 16S ribosomal RNA gene Genome sequencing and assembly.</title>
        <authorList>
            <person name="Kim I."/>
        </authorList>
    </citation>
    <scope>NUCLEOTIDE SEQUENCE</scope>
    <source>
        <strain evidence="3">MJB4</strain>
    </source>
</reference>
<name>A0A927Q398_9ACTN</name>
<comment type="caution">
    <text evidence="3">The sequence shown here is derived from an EMBL/GenBank/DDBJ whole genome shotgun (WGS) entry which is preliminary data.</text>
</comment>
<dbReference type="RefSeq" id="WP_192143696.1">
    <property type="nucleotide sequence ID" value="NZ_JACYXZ010000003.1"/>
</dbReference>
<protein>
    <submittedName>
        <fullName evidence="3">Uncharacterized protein</fullName>
    </submittedName>
</protein>
<keyword evidence="2" id="KW-1133">Transmembrane helix</keyword>
<sequence>MDEDLPRELRHAEPSDPAGSALPLWVRLTALVMVVAVAGFYVLSYFV</sequence>
<feature type="region of interest" description="Disordered" evidence="1">
    <location>
        <begin position="1"/>
        <end position="20"/>
    </location>
</feature>